<sequence>MQEFSLSSQEGVALMCLAEALLRIPDKATRDALIRDKISNGNWHSHIGRSPSLFVNAATGACCLPASWSPPITKPTCRAL</sequence>
<reference evidence="2" key="1">
    <citation type="submission" date="2020-07" db="EMBL/GenBank/DDBJ databases">
        <title>Clinical and genomic characterization of carbapenemase-producing Enterobacterales causing secondary infections during the COVID-19 crisis at a New York City hospital.</title>
        <authorList>
            <person name="Gomez-Simmonds A."/>
            <person name="Annavajhala M.K."/>
            <person name="Uhlemann A.-C."/>
        </authorList>
    </citation>
    <scope>NUCLEOTIDE SEQUENCE</scope>
    <source>
        <strain evidence="2">NK1396</strain>
    </source>
</reference>
<organism evidence="2 3">
    <name type="scientific">Enterobacter hormaechei</name>
    <dbReference type="NCBI Taxonomy" id="158836"/>
    <lineage>
        <taxon>Bacteria</taxon>
        <taxon>Pseudomonadati</taxon>
        <taxon>Pseudomonadota</taxon>
        <taxon>Gammaproteobacteria</taxon>
        <taxon>Enterobacterales</taxon>
        <taxon>Enterobacteriaceae</taxon>
        <taxon>Enterobacter</taxon>
        <taxon>Enterobacter cloacae complex</taxon>
    </lineage>
</organism>
<dbReference type="GO" id="GO:0003842">
    <property type="term" value="F:L-glutamate gamma-semialdehyde dehydrogenase activity"/>
    <property type="evidence" value="ECO:0007669"/>
    <property type="project" value="InterPro"/>
</dbReference>
<evidence type="ECO:0000259" key="1">
    <source>
        <dbReference type="Pfam" id="PF14850"/>
    </source>
</evidence>
<evidence type="ECO:0000313" key="2">
    <source>
        <dbReference type="EMBL" id="MBD3706825.1"/>
    </source>
</evidence>
<feature type="domain" description="Proline dehydrogenase PutA" evidence="1">
    <location>
        <begin position="1"/>
        <end position="68"/>
    </location>
</feature>
<comment type="caution">
    <text evidence="2">The sequence shown here is derived from an EMBL/GenBank/DDBJ whole genome shotgun (WGS) entry which is preliminary data.</text>
</comment>
<gene>
    <name evidence="2" type="ORF">IE983_07425</name>
</gene>
<dbReference type="Pfam" id="PF14850">
    <property type="entry name" value="Pro_dh-DNA_bdg"/>
    <property type="match status" value="1"/>
</dbReference>
<dbReference type="FunFam" id="1.20.5.460:FF:000001">
    <property type="entry name" value="Bifunctional protein PutA"/>
    <property type="match status" value="1"/>
</dbReference>
<dbReference type="AlphaFoldDB" id="A0A927DHK0"/>
<proteinExistence type="predicted"/>
<evidence type="ECO:0000313" key="3">
    <source>
        <dbReference type="Proteomes" id="UP000655273"/>
    </source>
</evidence>
<accession>A0A927DHK0</accession>
<name>A0A927DHK0_9ENTR</name>
<dbReference type="SUPFAM" id="SSF81935">
    <property type="entry name" value="N-terminal domain of bifunctional PutA protein"/>
    <property type="match status" value="1"/>
</dbReference>
<dbReference type="Proteomes" id="UP000655273">
    <property type="component" value="Unassembled WGS sequence"/>
</dbReference>
<dbReference type="InterPro" id="IPR024082">
    <property type="entry name" value="PRODH_PutA_dom_II"/>
</dbReference>
<dbReference type="Gene3D" id="1.10.2060.10">
    <property type="entry name" value="PutA proline dehydrogenase (PRODH), domain 2"/>
    <property type="match status" value="1"/>
</dbReference>
<dbReference type="EMBL" id="JACXTA010000001">
    <property type="protein sequence ID" value="MBD3706825.1"/>
    <property type="molecule type" value="Genomic_DNA"/>
</dbReference>
<protein>
    <recommendedName>
        <fullName evidence="1">Proline dehydrogenase PutA domain-containing protein</fullName>
    </recommendedName>
</protein>
<dbReference type="InterPro" id="IPR024089">
    <property type="entry name" value="PRODH_PutA_dom_I/II"/>
</dbReference>